<reference evidence="3" key="1">
    <citation type="submission" date="2016-10" db="EMBL/GenBank/DDBJ databases">
        <authorList>
            <person name="Varghese N."/>
            <person name="Submissions S."/>
        </authorList>
    </citation>
    <scope>NUCLEOTIDE SEQUENCE [LARGE SCALE GENOMIC DNA]</scope>
    <source>
        <strain evidence="3">DSM 23920</strain>
    </source>
</reference>
<sequence length="125" mass="14836">MNSYFKIVADRLWLKKLPDSKDEETRELIKLMDNIPNARSVATLYQKMNRGGKVDKQYMTKDPAAKWLEMEQYVINREVRRRDTQQKLIFMAVLFLILGLTSYLYGLQWLANHEPHAINTTIKHH</sequence>
<accession>A0A1H3YS98</accession>
<proteinExistence type="predicted"/>
<dbReference type="STRING" id="408074.SAMN05660909_00924"/>
<organism evidence="2 3">
    <name type="scientific">Chitinophaga terrae</name>
    <name type="common">ex Kim and Jung 2007</name>
    <dbReference type="NCBI Taxonomy" id="408074"/>
    <lineage>
        <taxon>Bacteria</taxon>
        <taxon>Pseudomonadati</taxon>
        <taxon>Bacteroidota</taxon>
        <taxon>Chitinophagia</taxon>
        <taxon>Chitinophagales</taxon>
        <taxon>Chitinophagaceae</taxon>
        <taxon>Chitinophaga</taxon>
    </lineage>
</organism>
<evidence type="ECO:0000313" key="3">
    <source>
        <dbReference type="Proteomes" id="UP000199656"/>
    </source>
</evidence>
<keyword evidence="1" id="KW-0812">Transmembrane</keyword>
<dbReference type="EMBL" id="FNRL01000003">
    <property type="protein sequence ID" value="SEA14051.1"/>
    <property type="molecule type" value="Genomic_DNA"/>
</dbReference>
<gene>
    <name evidence="2" type="ORF">SAMN05660909_00924</name>
</gene>
<evidence type="ECO:0000256" key="1">
    <source>
        <dbReference type="SAM" id="Phobius"/>
    </source>
</evidence>
<name>A0A1H3YS98_9BACT</name>
<keyword evidence="3" id="KW-1185">Reference proteome</keyword>
<keyword evidence="1" id="KW-1133">Transmembrane helix</keyword>
<protein>
    <submittedName>
        <fullName evidence="2">Uncharacterized protein</fullName>
    </submittedName>
</protein>
<keyword evidence="1" id="KW-0472">Membrane</keyword>
<dbReference type="Proteomes" id="UP000199656">
    <property type="component" value="Unassembled WGS sequence"/>
</dbReference>
<feature type="transmembrane region" description="Helical" evidence="1">
    <location>
        <begin position="88"/>
        <end position="106"/>
    </location>
</feature>
<dbReference type="AlphaFoldDB" id="A0A1H3YS98"/>
<dbReference type="OrthoDB" id="673613at2"/>
<dbReference type="RefSeq" id="WP_089759154.1">
    <property type="nucleotide sequence ID" value="NZ_BKAT01000002.1"/>
</dbReference>
<evidence type="ECO:0000313" key="2">
    <source>
        <dbReference type="EMBL" id="SEA14051.1"/>
    </source>
</evidence>